<dbReference type="EMBL" id="QNUK01000378">
    <property type="protein sequence ID" value="KAF5894374.1"/>
    <property type="molecule type" value="Genomic_DNA"/>
</dbReference>
<protein>
    <submittedName>
        <fullName evidence="1">Uncharacterized protein</fullName>
    </submittedName>
</protein>
<organism evidence="1 2">
    <name type="scientific">Clarias magur</name>
    <name type="common">Asian catfish</name>
    <name type="synonym">Macropteronotus magur</name>
    <dbReference type="NCBI Taxonomy" id="1594786"/>
    <lineage>
        <taxon>Eukaryota</taxon>
        <taxon>Metazoa</taxon>
        <taxon>Chordata</taxon>
        <taxon>Craniata</taxon>
        <taxon>Vertebrata</taxon>
        <taxon>Euteleostomi</taxon>
        <taxon>Actinopterygii</taxon>
        <taxon>Neopterygii</taxon>
        <taxon>Teleostei</taxon>
        <taxon>Ostariophysi</taxon>
        <taxon>Siluriformes</taxon>
        <taxon>Clariidae</taxon>
        <taxon>Clarias</taxon>
    </lineage>
</organism>
<comment type="caution">
    <text evidence="1">The sequence shown here is derived from an EMBL/GenBank/DDBJ whole genome shotgun (WGS) entry which is preliminary data.</text>
</comment>
<dbReference type="Proteomes" id="UP000727407">
    <property type="component" value="Unassembled WGS sequence"/>
</dbReference>
<proteinExistence type="predicted"/>
<keyword evidence="2" id="KW-1185">Reference proteome</keyword>
<name>A0A8J4WWE7_CLAMG</name>
<dbReference type="AlphaFoldDB" id="A0A8J4WWE7"/>
<accession>A0A8J4WWE7</accession>
<dbReference type="OrthoDB" id="8954225at2759"/>
<evidence type="ECO:0000313" key="2">
    <source>
        <dbReference type="Proteomes" id="UP000727407"/>
    </source>
</evidence>
<reference evidence="1" key="1">
    <citation type="submission" date="2020-07" db="EMBL/GenBank/DDBJ databases">
        <title>Clarias magur genome sequencing, assembly and annotation.</title>
        <authorList>
            <person name="Kushwaha B."/>
            <person name="Kumar R."/>
            <person name="Das P."/>
            <person name="Joshi C.G."/>
            <person name="Kumar D."/>
            <person name="Nagpure N.S."/>
            <person name="Pandey M."/>
            <person name="Agarwal S."/>
            <person name="Srivastava S."/>
            <person name="Singh M."/>
            <person name="Sahoo L."/>
            <person name="Jayasankar P."/>
            <person name="Meher P.K."/>
            <person name="Koringa P.G."/>
            <person name="Iquebal M.A."/>
            <person name="Das S.P."/>
            <person name="Bit A."/>
            <person name="Patnaik S."/>
            <person name="Patel N."/>
            <person name="Shah T.M."/>
            <person name="Hinsu A."/>
            <person name="Jena J.K."/>
        </authorList>
    </citation>
    <scope>NUCLEOTIDE SEQUENCE</scope>
    <source>
        <strain evidence="1">CIFAMagur01</strain>
        <tissue evidence="1">Testis</tissue>
    </source>
</reference>
<evidence type="ECO:0000313" key="1">
    <source>
        <dbReference type="EMBL" id="KAF5894374.1"/>
    </source>
</evidence>
<gene>
    <name evidence="1" type="ORF">DAT39_015936</name>
</gene>
<sequence length="200" mass="23092">MSQSSESSTELLRDRDGCRSCAALAIPLEPEFSPRLKLRREHRAGECARGERINAETERELCWTILMKVVWDVPQPHISQDMIDKPLKRDTDQSGNLRDSSATYSSRWIYFISRGFQETREKKCIARASTESIQTAKNLQIRRRTLLKSKGEWVSAPESQDERRGQPRFTSSFSLRFPSAKGENYRANIRLATKLRINDL</sequence>